<feature type="region of interest" description="Disordered" evidence="1">
    <location>
        <begin position="54"/>
        <end position="99"/>
    </location>
</feature>
<gene>
    <name evidence="2" type="ORF">Tci_048933</name>
</gene>
<evidence type="ECO:0000313" key="2">
    <source>
        <dbReference type="EMBL" id="GEU76955.1"/>
    </source>
</evidence>
<sequence length="135" mass="14754">MIILEQGVPSKRRRIMSLGFLSESHDFVTTHGSNSVIDETTERGNSLERQRIHELDSDPISEPELQLPLSSVSHSEDIGPYTGDVDDRSTTEASSMNNVSHAPTVAKSILQMDNINVPVVSFSGNYIPQADATAM</sequence>
<organism evidence="2">
    <name type="scientific">Tanacetum cinerariifolium</name>
    <name type="common">Dalmatian daisy</name>
    <name type="synonym">Chrysanthemum cinerariifolium</name>
    <dbReference type="NCBI Taxonomy" id="118510"/>
    <lineage>
        <taxon>Eukaryota</taxon>
        <taxon>Viridiplantae</taxon>
        <taxon>Streptophyta</taxon>
        <taxon>Embryophyta</taxon>
        <taxon>Tracheophyta</taxon>
        <taxon>Spermatophyta</taxon>
        <taxon>Magnoliopsida</taxon>
        <taxon>eudicotyledons</taxon>
        <taxon>Gunneridae</taxon>
        <taxon>Pentapetalae</taxon>
        <taxon>asterids</taxon>
        <taxon>campanulids</taxon>
        <taxon>Asterales</taxon>
        <taxon>Asteraceae</taxon>
        <taxon>Asteroideae</taxon>
        <taxon>Anthemideae</taxon>
        <taxon>Anthemidinae</taxon>
        <taxon>Tanacetum</taxon>
    </lineage>
</organism>
<comment type="caution">
    <text evidence="2">The sequence shown here is derived from an EMBL/GenBank/DDBJ whole genome shotgun (WGS) entry which is preliminary data.</text>
</comment>
<proteinExistence type="predicted"/>
<reference evidence="2" key="1">
    <citation type="journal article" date="2019" name="Sci. Rep.">
        <title>Draft genome of Tanacetum cinerariifolium, the natural source of mosquito coil.</title>
        <authorList>
            <person name="Yamashiro T."/>
            <person name="Shiraishi A."/>
            <person name="Satake H."/>
            <person name="Nakayama K."/>
        </authorList>
    </citation>
    <scope>NUCLEOTIDE SEQUENCE</scope>
</reference>
<evidence type="ECO:0000256" key="1">
    <source>
        <dbReference type="SAM" id="MobiDB-lite"/>
    </source>
</evidence>
<accession>A0A6L2MX49</accession>
<protein>
    <submittedName>
        <fullName evidence="2">Uncharacterized protein</fullName>
    </submittedName>
</protein>
<dbReference type="EMBL" id="BKCJ010007377">
    <property type="protein sequence ID" value="GEU76955.1"/>
    <property type="molecule type" value="Genomic_DNA"/>
</dbReference>
<dbReference type="AlphaFoldDB" id="A0A6L2MX49"/>
<name>A0A6L2MX49_TANCI</name>